<comment type="caution">
    <text evidence="14">The sequence shown here is derived from an EMBL/GenBank/DDBJ whole genome shotgun (WGS) entry which is preliminary data.</text>
</comment>
<dbReference type="Pfam" id="PF01103">
    <property type="entry name" value="Omp85"/>
    <property type="match status" value="1"/>
</dbReference>
<dbReference type="Gene3D" id="2.40.160.50">
    <property type="entry name" value="membrane protein fhac: a member of the omp85/tpsb transporter family"/>
    <property type="match status" value="1"/>
</dbReference>
<accession>A0ABV3TB71</accession>
<keyword evidence="8" id="KW-0998">Cell outer membrane</keyword>
<evidence type="ECO:0000313" key="14">
    <source>
        <dbReference type="EMBL" id="MEX0468882.1"/>
    </source>
</evidence>
<organism evidence="14 15">
    <name type="scientific">Spiribacter pallidus</name>
    <dbReference type="NCBI Taxonomy" id="1987936"/>
    <lineage>
        <taxon>Bacteria</taxon>
        <taxon>Pseudomonadati</taxon>
        <taxon>Pseudomonadota</taxon>
        <taxon>Gammaproteobacteria</taxon>
        <taxon>Chromatiales</taxon>
        <taxon>Ectothiorhodospiraceae</taxon>
        <taxon>Spiribacter</taxon>
    </lineage>
</organism>
<dbReference type="EMBL" id="JBAKFM010000002">
    <property type="protein sequence ID" value="MEX0468882.1"/>
    <property type="molecule type" value="Genomic_DNA"/>
</dbReference>
<evidence type="ECO:0000256" key="6">
    <source>
        <dbReference type="ARBA" id="ARBA00022729"/>
    </source>
</evidence>
<evidence type="ECO:0000256" key="1">
    <source>
        <dbReference type="ARBA" id="ARBA00004442"/>
    </source>
</evidence>
<proteinExistence type="inferred from homology"/>
<evidence type="ECO:0000256" key="5">
    <source>
        <dbReference type="ARBA" id="ARBA00022692"/>
    </source>
</evidence>
<dbReference type="Pfam" id="PF07244">
    <property type="entry name" value="POTRA"/>
    <property type="match status" value="1"/>
</dbReference>
<protein>
    <recommendedName>
        <fullName evidence="3">Translocation and assembly module subunit TamA</fullName>
    </recommendedName>
    <alternativeName>
        <fullName evidence="9">Autotransporter assembly factor TamA</fullName>
    </alternativeName>
</protein>
<evidence type="ECO:0000256" key="7">
    <source>
        <dbReference type="ARBA" id="ARBA00023136"/>
    </source>
</evidence>
<comment type="subunit">
    <text evidence="10">Interacts with TamB to form the translocation and assembly module (TAM).</text>
</comment>
<dbReference type="Proteomes" id="UP001556709">
    <property type="component" value="Unassembled WGS sequence"/>
</dbReference>
<dbReference type="InterPro" id="IPR010827">
    <property type="entry name" value="BamA/TamA_POTRA"/>
</dbReference>
<evidence type="ECO:0000256" key="8">
    <source>
        <dbReference type="ARBA" id="ARBA00023237"/>
    </source>
</evidence>
<reference evidence="14 15" key="1">
    <citation type="submission" date="2024-02" db="EMBL/GenBank/DDBJ databases">
        <title>New especies of Spiribacter isolated from saline water.</title>
        <authorList>
            <person name="Leon M.J."/>
            <person name="De La Haba R."/>
            <person name="Sanchez-Porro C."/>
            <person name="Ventosa A."/>
        </authorList>
    </citation>
    <scope>NUCLEOTIDE SEQUENCE [LARGE SCALE GENOMIC DNA]</scope>
    <source>
        <strain evidence="15">ag22IC6-390</strain>
    </source>
</reference>
<evidence type="ECO:0000256" key="2">
    <source>
        <dbReference type="ARBA" id="ARBA00010248"/>
    </source>
</evidence>
<evidence type="ECO:0000259" key="11">
    <source>
        <dbReference type="Pfam" id="PF01103"/>
    </source>
</evidence>
<dbReference type="Gene3D" id="3.10.20.310">
    <property type="entry name" value="membrane protein fhac"/>
    <property type="match status" value="3"/>
</dbReference>
<name>A0ABV3TB71_9GAMM</name>
<keyword evidence="5" id="KW-0812">Transmembrane</keyword>
<evidence type="ECO:0000256" key="9">
    <source>
        <dbReference type="ARBA" id="ARBA00033063"/>
    </source>
</evidence>
<feature type="domain" description="TamA POTRA" evidence="13">
    <location>
        <begin position="36"/>
        <end position="109"/>
    </location>
</feature>
<dbReference type="InterPro" id="IPR035243">
    <property type="entry name" value="TamA_POTRA_Dom_1"/>
</dbReference>
<feature type="domain" description="POTRA" evidence="12">
    <location>
        <begin position="199"/>
        <end position="266"/>
    </location>
</feature>
<feature type="domain" description="Bacterial surface antigen (D15)" evidence="11">
    <location>
        <begin position="318"/>
        <end position="581"/>
    </location>
</feature>
<dbReference type="InterPro" id="IPR039910">
    <property type="entry name" value="D15-like"/>
</dbReference>
<comment type="subcellular location">
    <subcellularLocation>
        <location evidence="1">Cell outer membrane</location>
    </subcellularLocation>
</comment>
<evidence type="ECO:0000256" key="10">
    <source>
        <dbReference type="ARBA" id="ARBA00093548"/>
    </source>
</evidence>
<dbReference type="RefSeq" id="WP_367958896.1">
    <property type="nucleotide sequence ID" value="NZ_JBAKFK010000002.1"/>
</dbReference>
<dbReference type="PANTHER" id="PTHR12815:SF47">
    <property type="entry name" value="TRANSLOCATION AND ASSEMBLY MODULE SUBUNIT TAMA"/>
    <property type="match status" value="1"/>
</dbReference>
<evidence type="ECO:0000256" key="4">
    <source>
        <dbReference type="ARBA" id="ARBA00022452"/>
    </source>
</evidence>
<evidence type="ECO:0000259" key="13">
    <source>
        <dbReference type="Pfam" id="PF17243"/>
    </source>
</evidence>
<evidence type="ECO:0000259" key="12">
    <source>
        <dbReference type="Pfam" id="PF07244"/>
    </source>
</evidence>
<keyword evidence="7" id="KW-0472">Membrane</keyword>
<evidence type="ECO:0000313" key="15">
    <source>
        <dbReference type="Proteomes" id="UP001556709"/>
    </source>
</evidence>
<dbReference type="Pfam" id="PF17243">
    <property type="entry name" value="POTRA_TamA_1"/>
    <property type="match status" value="1"/>
</dbReference>
<dbReference type="InterPro" id="IPR000184">
    <property type="entry name" value="Bac_surfAg_D15"/>
</dbReference>
<keyword evidence="15" id="KW-1185">Reference proteome</keyword>
<sequence length="584" mass="65421">MTRSTAARRRWGRWQWLTAGVLVLLIVAPATAGVRLTVEGAPDFLADNIRAHIDTRVGLTSRLAVRFYRDQVRSQVRQALEALGYYEADADIRITPVRGDWALAVRVTPGPRLSWRRVDVALTGPGRDDPAFRQLLEALPIRPDQGVNHRDYERSKRALRNLARQRGYFDYRFTTVRLAVNAAQGWADARITMESGPRYRLGAVRFSDAPLRDEFLQRLVPFKAGAPYHADRIAELSRRLLDSGYFADATVDVLRDKPQGRRIPLAVTLTTRPRNTVTTGIGFSTDEGPRGQLGFTRHYINNRGHRLESGLRLSPVRQRLDARYEIPLGDPLNDHLAVTAGWENEDIEDSRSERYTLGLSRRQSFRSGWVRTQSLRLLEERFRSGEDRGRSRLLMPGISFSRTRSRGGVDPYRGDAQRYAIEASARDLGSDVDIARLRLANNWLRSLGTRHRFQLRADLGAIATNAFARTPTSLRFFAGGDQSVRGFAYRSLGPIGADGEVTGGRYLATGSAEYSYAVAADWRAAVFVDGGNAFDHLDAVDVEVGTGVGVRWQSPVGPLRLDFAWGVSRDQPPFRLHLSLGPPF</sequence>
<comment type="similarity">
    <text evidence="2">Belongs to the TamA family.</text>
</comment>
<evidence type="ECO:0000256" key="3">
    <source>
        <dbReference type="ARBA" id="ARBA00015419"/>
    </source>
</evidence>
<gene>
    <name evidence="14" type="ORF">V6X73_03935</name>
</gene>
<dbReference type="PANTHER" id="PTHR12815">
    <property type="entry name" value="SORTING AND ASSEMBLY MACHINERY SAMM50 PROTEIN FAMILY MEMBER"/>
    <property type="match status" value="1"/>
</dbReference>
<keyword evidence="4" id="KW-1134">Transmembrane beta strand</keyword>
<keyword evidence="6" id="KW-0732">Signal</keyword>